<proteinExistence type="predicted"/>
<dbReference type="PATRIC" id="fig|442.7.peg.3354"/>
<evidence type="ECO:0000313" key="3">
    <source>
        <dbReference type="Proteomes" id="UP000075573"/>
    </source>
</evidence>
<evidence type="ECO:0000256" key="1">
    <source>
        <dbReference type="SAM" id="MobiDB-lite"/>
    </source>
</evidence>
<comment type="caution">
    <text evidence="2">The sequence shown here is derived from an EMBL/GenBank/DDBJ whole genome shotgun (WGS) entry which is preliminary data.</text>
</comment>
<feature type="region of interest" description="Disordered" evidence="1">
    <location>
        <begin position="43"/>
        <end position="74"/>
    </location>
</feature>
<name>A0A149QRZ7_9PROT</name>
<accession>A0A149QRZ7</accession>
<dbReference type="Proteomes" id="UP000075573">
    <property type="component" value="Unassembled WGS sequence"/>
</dbReference>
<sequence>MNGFVFFIFAALVFSGTSWVCIHYTDAVHRWADDMMGVTTDEDGNAIETWDPHYHGPNGHGASTNSSPQNIQLN</sequence>
<gene>
    <name evidence="2" type="ORF">AD929_12650</name>
</gene>
<dbReference type="AlphaFoldDB" id="A0A149QRZ7"/>
<protein>
    <submittedName>
        <fullName evidence="2">Uncharacterized protein</fullName>
    </submittedName>
</protein>
<reference evidence="2 3" key="1">
    <citation type="submission" date="2015-06" db="EMBL/GenBank/DDBJ databases">
        <title>Improved classification and identification of acetic acid bacteria using matrix-assisted laser desorption/ionization time-of-flight mass spectrometry; Gluconobacter nephelii and Gluconobacter uchimurae are later heterotypic synonyms of Gluconobacter japonicus and Gluconobacter oxydans, respectively.</title>
        <authorList>
            <person name="Li L."/>
            <person name="Cleenwerck I."/>
            <person name="De Vuyst L."/>
            <person name="Vandamme P."/>
        </authorList>
    </citation>
    <scope>NUCLEOTIDE SEQUENCE [LARGE SCALE GENOMIC DNA]</scope>
    <source>
        <strain evidence="2 3">LMG 1764</strain>
    </source>
</reference>
<dbReference type="EMBL" id="LHZB01000118">
    <property type="protein sequence ID" value="KXV00073.1"/>
    <property type="molecule type" value="Genomic_DNA"/>
</dbReference>
<evidence type="ECO:0000313" key="2">
    <source>
        <dbReference type="EMBL" id="KXV00073.1"/>
    </source>
</evidence>
<feature type="compositionally biased region" description="Polar residues" evidence="1">
    <location>
        <begin position="61"/>
        <end position="74"/>
    </location>
</feature>
<organism evidence="2 3">
    <name type="scientific">Gluconobacter potus</name>
    <dbReference type="NCBI Taxonomy" id="2724927"/>
    <lineage>
        <taxon>Bacteria</taxon>
        <taxon>Pseudomonadati</taxon>
        <taxon>Pseudomonadota</taxon>
        <taxon>Alphaproteobacteria</taxon>
        <taxon>Acetobacterales</taxon>
        <taxon>Acetobacteraceae</taxon>
        <taxon>Gluconobacter</taxon>
    </lineage>
</organism>